<keyword evidence="2" id="KW-1185">Reference proteome</keyword>
<sequence>MAAGHFVKYVRHAGAAAPHVSPAIRWTAKLSGAAMWFWILYRVKEDGPVMFGWKLPHEHH</sequence>
<dbReference type="GO" id="GO:0005743">
    <property type="term" value="C:mitochondrial inner membrane"/>
    <property type="evidence" value="ECO:0007669"/>
    <property type="project" value="InterPro"/>
</dbReference>
<dbReference type="OMA" id="MWFYIFY"/>
<dbReference type="STRING" id="619300.G3AMI1"/>
<dbReference type="GeneID" id="18870045"/>
<dbReference type="PANTHER" id="PTHR36987">
    <property type="entry name" value="NADH DEHYDROGENASE [UBIQUINONE] 1 BETA SUBCOMPLEX SUBUNIT 2-LIKE"/>
    <property type="match status" value="1"/>
</dbReference>
<reference evidence="1 2" key="1">
    <citation type="journal article" date="2011" name="Proc. Natl. Acad. Sci. U.S.A.">
        <title>Comparative genomics of xylose-fermenting fungi for enhanced biofuel production.</title>
        <authorList>
            <person name="Wohlbach D.J."/>
            <person name="Kuo A."/>
            <person name="Sato T.K."/>
            <person name="Potts K.M."/>
            <person name="Salamov A.A."/>
            <person name="LaButti K.M."/>
            <person name="Sun H."/>
            <person name="Clum A."/>
            <person name="Pangilinan J.L."/>
            <person name="Lindquist E.A."/>
            <person name="Lucas S."/>
            <person name="Lapidus A."/>
            <person name="Jin M."/>
            <person name="Gunawan C."/>
            <person name="Balan V."/>
            <person name="Dale B.E."/>
            <person name="Jeffries T.W."/>
            <person name="Zinkel R."/>
            <person name="Barry K.W."/>
            <person name="Grigoriev I.V."/>
            <person name="Gasch A.P."/>
        </authorList>
    </citation>
    <scope>NUCLEOTIDE SEQUENCE [LARGE SCALE GENOMIC DNA]</scope>
    <source>
        <strain evidence="2">NRRL Y-27907 / 11-Y1</strain>
    </source>
</reference>
<proteinExistence type="predicted"/>
<dbReference type="InterPro" id="IPR044980">
    <property type="entry name" value="NDUFB2_plant/fungi"/>
</dbReference>
<dbReference type="KEGG" id="spaa:SPAPADRAFT_137450"/>
<dbReference type="AlphaFoldDB" id="G3AMI1"/>
<gene>
    <name evidence="1" type="ORF">SPAPADRAFT_137450</name>
</gene>
<organism evidence="2">
    <name type="scientific">Spathaspora passalidarum (strain NRRL Y-27907 / 11-Y1)</name>
    <dbReference type="NCBI Taxonomy" id="619300"/>
    <lineage>
        <taxon>Eukaryota</taxon>
        <taxon>Fungi</taxon>
        <taxon>Dikarya</taxon>
        <taxon>Ascomycota</taxon>
        <taxon>Saccharomycotina</taxon>
        <taxon>Pichiomycetes</taxon>
        <taxon>Debaryomycetaceae</taxon>
        <taxon>Spathaspora</taxon>
    </lineage>
</organism>
<dbReference type="eggNOG" id="ENOG502S7Y8">
    <property type="taxonomic scope" value="Eukaryota"/>
</dbReference>
<evidence type="ECO:0000313" key="2">
    <source>
        <dbReference type="Proteomes" id="UP000000709"/>
    </source>
</evidence>
<dbReference type="InParanoid" id="G3AMI1"/>
<evidence type="ECO:0000313" key="1">
    <source>
        <dbReference type="EMBL" id="EGW32833.1"/>
    </source>
</evidence>
<dbReference type="Proteomes" id="UP000000709">
    <property type="component" value="Unassembled WGS sequence"/>
</dbReference>
<name>G3AMI1_SPAPN</name>
<dbReference type="OrthoDB" id="531564at2759"/>
<dbReference type="RefSeq" id="XP_007374348.1">
    <property type="nucleotide sequence ID" value="XM_007374286.1"/>
</dbReference>
<dbReference type="EMBL" id="GL996501">
    <property type="protein sequence ID" value="EGW32833.1"/>
    <property type="molecule type" value="Genomic_DNA"/>
</dbReference>
<dbReference type="HOGENOM" id="CLU_181953_1_0_1"/>
<dbReference type="PANTHER" id="PTHR36987:SF1">
    <property type="entry name" value="NADH DEHYDROGENASE [UBIQUINONE] 1 BETA SUBCOMPLEX SUBUNIT 2"/>
    <property type="match status" value="1"/>
</dbReference>
<protein>
    <submittedName>
        <fullName evidence="1">Uncharacterized protein</fullName>
    </submittedName>
</protein>
<dbReference type="GO" id="GO:0045271">
    <property type="term" value="C:respiratory chain complex I"/>
    <property type="evidence" value="ECO:0007669"/>
    <property type="project" value="InterPro"/>
</dbReference>
<accession>G3AMI1</accession>